<dbReference type="PANTHER" id="PTHR11138">
    <property type="entry name" value="METHIONYL-TRNA FORMYLTRANSFERASE"/>
    <property type="match status" value="1"/>
</dbReference>
<evidence type="ECO:0000259" key="6">
    <source>
        <dbReference type="Pfam" id="PF00551"/>
    </source>
</evidence>
<dbReference type="EC" id="2.1.2.9" evidence="2 5"/>
<keyword evidence="4 5" id="KW-0648">Protein biosynthesis</keyword>
<protein>
    <recommendedName>
        <fullName evidence="2 5">Methionyl-tRNA formyltransferase</fullName>
        <ecNumber evidence="2 5">2.1.2.9</ecNumber>
    </recommendedName>
</protein>
<dbReference type="InterPro" id="IPR044135">
    <property type="entry name" value="Met-tRNA-FMT_C"/>
</dbReference>
<feature type="binding site" evidence="5">
    <location>
        <begin position="116"/>
        <end position="119"/>
    </location>
    <ligand>
        <name>(6S)-5,6,7,8-tetrahydrofolate</name>
        <dbReference type="ChEBI" id="CHEBI:57453"/>
    </ligand>
</feature>
<dbReference type="HAMAP" id="MF_00182">
    <property type="entry name" value="Formyl_trans"/>
    <property type="match status" value="1"/>
</dbReference>
<organism evidence="8 9">
    <name type="scientific">Candidatus Falkowbacteria bacterium CG10_big_fil_rev_8_21_14_0_10_37_18</name>
    <dbReference type="NCBI Taxonomy" id="1974562"/>
    <lineage>
        <taxon>Bacteria</taxon>
        <taxon>Candidatus Falkowiibacteriota</taxon>
    </lineage>
</organism>
<dbReference type="NCBIfam" id="TIGR00460">
    <property type="entry name" value="fmt"/>
    <property type="match status" value="1"/>
</dbReference>
<dbReference type="Proteomes" id="UP000229972">
    <property type="component" value="Unassembled WGS sequence"/>
</dbReference>
<dbReference type="Pfam" id="PF00551">
    <property type="entry name" value="Formyl_trans_N"/>
    <property type="match status" value="1"/>
</dbReference>
<name>A0A2H0V805_9BACT</name>
<evidence type="ECO:0000259" key="7">
    <source>
        <dbReference type="Pfam" id="PF02911"/>
    </source>
</evidence>
<dbReference type="GO" id="GO:0005829">
    <property type="term" value="C:cytosol"/>
    <property type="evidence" value="ECO:0007669"/>
    <property type="project" value="TreeGrafter"/>
</dbReference>
<accession>A0A2H0V805</accession>
<comment type="function">
    <text evidence="5">Attaches a formyl group to the free amino group of methionyl-tRNA(fMet). The formyl group appears to play a dual role in the initiator identity of N-formylmethionyl-tRNA by promoting its recognition by IF2 and preventing the misappropriation of this tRNA by the elongation apparatus.</text>
</comment>
<reference evidence="9" key="1">
    <citation type="submission" date="2017-09" db="EMBL/GenBank/DDBJ databases">
        <title>Depth-based differentiation of microbial function through sediment-hosted aquifers and enrichment of novel symbionts in the deep terrestrial subsurface.</title>
        <authorList>
            <person name="Probst A.J."/>
            <person name="Ladd B."/>
            <person name="Jarett J.K."/>
            <person name="Geller-Mcgrath D.E."/>
            <person name="Sieber C.M.K."/>
            <person name="Emerson J.B."/>
            <person name="Anantharaman K."/>
            <person name="Thomas B.C."/>
            <person name="Malmstrom R."/>
            <person name="Stieglmeier M."/>
            <person name="Klingl A."/>
            <person name="Woyke T."/>
            <person name="Ryan C.M."/>
            <person name="Banfield J.F."/>
        </authorList>
    </citation>
    <scope>NUCLEOTIDE SEQUENCE [LARGE SCALE GENOMIC DNA]</scope>
</reference>
<dbReference type="Pfam" id="PF02911">
    <property type="entry name" value="Formyl_trans_C"/>
    <property type="match status" value="1"/>
</dbReference>
<dbReference type="AlphaFoldDB" id="A0A2H0V805"/>
<comment type="similarity">
    <text evidence="1 5">Belongs to the Fmt family.</text>
</comment>
<keyword evidence="3 5" id="KW-0808">Transferase</keyword>
<evidence type="ECO:0000256" key="5">
    <source>
        <dbReference type="HAMAP-Rule" id="MF_00182"/>
    </source>
</evidence>
<dbReference type="CDD" id="cd08646">
    <property type="entry name" value="FMT_core_Met-tRNA-FMT_N"/>
    <property type="match status" value="1"/>
</dbReference>
<proteinExistence type="inferred from homology"/>
<comment type="catalytic activity">
    <reaction evidence="5">
        <text>L-methionyl-tRNA(fMet) + (6R)-10-formyltetrahydrofolate = N-formyl-L-methionyl-tRNA(fMet) + (6S)-5,6,7,8-tetrahydrofolate + H(+)</text>
        <dbReference type="Rhea" id="RHEA:24380"/>
        <dbReference type="Rhea" id="RHEA-COMP:9952"/>
        <dbReference type="Rhea" id="RHEA-COMP:9953"/>
        <dbReference type="ChEBI" id="CHEBI:15378"/>
        <dbReference type="ChEBI" id="CHEBI:57453"/>
        <dbReference type="ChEBI" id="CHEBI:78530"/>
        <dbReference type="ChEBI" id="CHEBI:78844"/>
        <dbReference type="ChEBI" id="CHEBI:195366"/>
        <dbReference type="EC" id="2.1.2.9"/>
    </reaction>
</comment>
<dbReference type="InterPro" id="IPR001555">
    <property type="entry name" value="GART_AS"/>
</dbReference>
<comment type="caution">
    <text evidence="8">The sequence shown here is derived from an EMBL/GenBank/DDBJ whole genome shotgun (WGS) entry which is preliminary data.</text>
</comment>
<dbReference type="InterPro" id="IPR005794">
    <property type="entry name" value="Fmt"/>
</dbReference>
<dbReference type="CDD" id="cd08704">
    <property type="entry name" value="Met_tRNA_FMT_C"/>
    <property type="match status" value="1"/>
</dbReference>
<evidence type="ECO:0000313" key="9">
    <source>
        <dbReference type="Proteomes" id="UP000229972"/>
    </source>
</evidence>
<feature type="domain" description="Formyl transferase N-terminal" evidence="6">
    <location>
        <begin position="11"/>
        <end position="186"/>
    </location>
</feature>
<gene>
    <name evidence="5" type="primary">fmt</name>
    <name evidence="8" type="ORF">COT93_03600</name>
</gene>
<dbReference type="GO" id="GO:0004479">
    <property type="term" value="F:methionyl-tRNA formyltransferase activity"/>
    <property type="evidence" value="ECO:0007669"/>
    <property type="project" value="UniProtKB-UniRule"/>
</dbReference>
<dbReference type="InterPro" id="IPR005793">
    <property type="entry name" value="Formyl_trans_C"/>
</dbReference>
<dbReference type="SUPFAM" id="SSF50486">
    <property type="entry name" value="FMT C-terminal domain-like"/>
    <property type="match status" value="1"/>
</dbReference>
<evidence type="ECO:0000256" key="1">
    <source>
        <dbReference type="ARBA" id="ARBA00010699"/>
    </source>
</evidence>
<sequence length="316" mass="34721">MPIVPNKKIRLIFMGTPDFSLPGLQALINAPHLDIVGVFTQPDKPVGRKQIIMAPPVKVLATEHNIAIFQPQKIKTTTDVIKNLTPNIIVVIAYGQIIPPEILAIPKFGCVNVHASLLPRYRGAACLNAPILNGDKETGVTIMQMDAGLDTGPILRQSKIELKGQETLEELHDELSLLGASILVTTLDDFIAKKITAQSQDDSLATYIKTLKKTDGKIDLNKPAQEIERMIRAYNPWPGTHVLKDNKTIKIIAVANEIIKTQKNKIGKIFLHNGQLAIQCGQDALLILKLQLEGGKIMKAEDWLRGNKNAIGLILQ</sequence>
<dbReference type="InterPro" id="IPR041711">
    <property type="entry name" value="Met-tRNA-FMT_N"/>
</dbReference>
<evidence type="ECO:0000313" key="8">
    <source>
        <dbReference type="EMBL" id="PIR95198.1"/>
    </source>
</evidence>
<evidence type="ECO:0000256" key="2">
    <source>
        <dbReference type="ARBA" id="ARBA00012261"/>
    </source>
</evidence>
<dbReference type="PANTHER" id="PTHR11138:SF5">
    <property type="entry name" value="METHIONYL-TRNA FORMYLTRANSFERASE, MITOCHONDRIAL"/>
    <property type="match status" value="1"/>
</dbReference>
<dbReference type="EMBL" id="PFAL01000033">
    <property type="protein sequence ID" value="PIR95198.1"/>
    <property type="molecule type" value="Genomic_DNA"/>
</dbReference>
<evidence type="ECO:0000256" key="4">
    <source>
        <dbReference type="ARBA" id="ARBA00022917"/>
    </source>
</evidence>
<evidence type="ECO:0000256" key="3">
    <source>
        <dbReference type="ARBA" id="ARBA00022679"/>
    </source>
</evidence>
<dbReference type="InterPro" id="IPR011034">
    <property type="entry name" value="Formyl_transferase-like_C_sf"/>
</dbReference>
<dbReference type="SUPFAM" id="SSF53328">
    <property type="entry name" value="Formyltransferase"/>
    <property type="match status" value="1"/>
</dbReference>
<dbReference type="InterPro" id="IPR002376">
    <property type="entry name" value="Formyl_transf_N"/>
</dbReference>
<dbReference type="InterPro" id="IPR036477">
    <property type="entry name" value="Formyl_transf_N_sf"/>
</dbReference>
<dbReference type="Gene3D" id="3.40.50.12230">
    <property type="match status" value="1"/>
</dbReference>
<feature type="domain" description="Formyl transferase C-terminal" evidence="7">
    <location>
        <begin position="211"/>
        <end position="307"/>
    </location>
</feature>
<dbReference type="PROSITE" id="PS00373">
    <property type="entry name" value="GART"/>
    <property type="match status" value="1"/>
</dbReference>